<dbReference type="Proteomes" id="UP001367508">
    <property type="component" value="Unassembled WGS sequence"/>
</dbReference>
<accession>A0AAN9QLF0</accession>
<dbReference type="EMBL" id="JAYMYQ010000004">
    <property type="protein sequence ID" value="KAK7338826.1"/>
    <property type="molecule type" value="Genomic_DNA"/>
</dbReference>
<reference evidence="1 2" key="1">
    <citation type="submission" date="2024-01" db="EMBL/GenBank/DDBJ databases">
        <title>The genomes of 5 underutilized Papilionoideae crops provide insights into root nodulation and disease resistanc.</title>
        <authorList>
            <person name="Jiang F."/>
        </authorList>
    </citation>
    <scope>NUCLEOTIDE SEQUENCE [LARGE SCALE GENOMIC DNA]</scope>
    <source>
        <strain evidence="1">LVBAO_FW01</strain>
        <tissue evidence="1">Leaves</tissue>
    </source>
</reference>
<evidence type="ECO:0000313" key="1">
    <source>
        <dbReference type="EMBL" id="KAK7338826.1"/>
    </source>
</evidence>
<keyword evidence="2" id="KW-1185">Reference proteome</keyword>
<sequence>MVPQCSERANQDYTWPLTLCFVGTMHPRVTSCISMDASGGLSACMRRGVGISPSDPRQAGTPMYAQAHELVLSNLCPYRIANELKIGVEGPVPYTITVEVKLEKLAHLGQLEFIAQGYVYAWLSHPTCDCPPSPFKAMFS</sequence>
<name>A0AAN9QLF0_CANGL</name>
<evidence type="ECO:0000313" key="2">
    <source>
        <dbReference type="Proteomes" id="UP001367508"/>
    </source>
</evidence>
<comment type="caution">
    <text evidence="1">The sequence shown here is derived from an EMBL/GenBank/DDBJ whole genome shotgun (WGS) entry which is preliminary data.</text>
</comment>
<dbReference type="AlphaFoldDB" id="A0AAN9QLF0"/>
<organism evidence="1 2">
    <name type="scientific">Canavalia gladiata</name>
    <name type="common">Sword bean</name>
    <name type="synonym">Dolichos gladiatus</name>
    <dbReference type="NCBI Taxonomy" id="3824"/>
    <lineage>
        <taxon>Eukaryota</taxon>
        <taxon>Viridiplantae</taxon>
        <taxon>Streptophyta</taxon>
        <taxon>Embryophyta</taxon>
        <taxon>Tracheophyta</taxon>
        <taxon>Spermatophyta</taxon>
        <taxon>Magnoliopsida</taxon>
        <taxon>eudicotyledons</taxon>
        <taxon>Gunneridae</taxon>
        <taxon>Pentapetalae</taxon>
        <taxon>rosids</taxon>
        <taxon>fabids</taxon>
        <taxon>Fabales</taxon>
        <taxon>Fabaceae</taxon>
        <taxon>Papilionoideae</taxon>
        <taxon>50 kb inversion clade</taxon>
        <taxon>NPAAA clade</taxon>
        <taxon>indigoferoid/millettioid clade</taxon>
        <taxon>Phaseoleae</taxon>
        <taxon>Canavalia</taxon>
    </lineage>
</organism>
<protein>
    <submittedName>
        <fullName evidence="1">Uncharacterized protein</fullName>
    </submittedName>
</protein>
<proteinExistence type="predicted"/>
<gene>
    <name evidence="1" type="ORF">VNO77_19458</name>
</gene>